<gene>
    <name evidence="10" type="ORF">A2569_00610</name>
</gene>
<feature type="domain" description="RecJ OB" evidence="9">
    <location>
        <begin position="441"/>
        <end position="554"/>
    </location>
</feature>
<protein>
    <recommendedName>
        <fullName evidence="2">Single-stranded-DNA-specific exonuclease RecJ</fullName>
    </recommendedName>
</protein>
<evidence type="ECO:0000256" key="4">
    <source>
        <dbReference type="ARBA" id="ARBA00022801"/>
    </source>
</evidence>
<comment type="similarity">
    <text evidence="1">Belongs to the RecJ family.</text>
</comment>
<evidence type="ECO:0000313" key="10">
    <source>
        <dbReference type="EMBL" id="OHA61339.1"/>
    </source>
</evidence>
<keyword evidence="5 10" id="KW-0269">Exonuclease</keyword>
<dbReference type="SUPFAM" id="SSF64182">
    <property type="entry name" value="DHH phosphoesterases"/>
    <property type="match status" value="1"/>
</dbReference>
<sequence>MKRELDDLLEILLTRRGISSDERERFLHPSYERDLHDPFLFSHMERATERILSGIARGEQIAIFGDYDADGVPGTAVLASWFRKVGAPARIYIPNRHTEDYGLSERALRELAGGSVTLLITVDCGISNAAEVALAKELGMDVIITDHHLPPEILPDAYAILNPKCDGENYPFKELSGAGVAFKFVQALVRCPDAPAVGGVNWEKWLLDLVAIATISDMVPLSGENRVLAYFGLSVLRQTRRPGLRALLNELRVNPAELTEDDIGYLIGPRINSASRMSHAMHAFTLLMTEDMREAQALARELEAQNRERKELVEVIMEHAHGLLDASTLPSLIVVGHGGWSLGVLGLAASRLVETYHRPVFVWGINEDGFMKGSCRSDGTVNVVELMRSVGEGGLFANYGGHREAGGFMVAEGREHELAERLIAAYELLKKPASLNGGIKTDCTLSLSDVTQDTYNIIIRLAPFGMGNEKPLFLFEGVEVAGVRNFGVKNAHVELLVRSATCPARGVVPAIGFFARRTVPHAHTLKECDWVDVVAHLDRSTYRSRPTLRLRLVDVSRVA</sequence>
<dbReference type="GO" id="GO:0003676">
    <property type="term" value="F:nucleic acid binding"/>
    <property type="evidence" value="ECO:0007669"/>
    <property type="project" value="InterPro"/>
</dbReference>
<reference evidence="10 11" key="1">
    <citation type="journal article" date="2016" name="Nat. Commun.">
        <title>Thousands of microbial genomes shed light on interconnected biogeochemical processes in an aquifer system.</title>
        <authorList>
            <person name="Anantharaman K."/>
            <person name="Brown C.T."/>
            <person name="Hug L.A."/>
            <person name="Sharon I."/>
            <person name="Castelle C.J."/>
            <person name="Probst A.J."/>
            <person name="Thomas B.C."/>
            <person name="Singh A."/>
            <person name="Wilkins M.J."/>
            <person name="Karaoz U."/>
            <person name="Brodie E.L."/>
            <person name="Williams K.H."/>
            <person name="Hubbard S.S."/>
            <person name="Banfield J.F."/>
        </authorList>
    </citation>
    <scope>NUCLEOTIDE SEQUENCE [LARGE SCALE GENOMIC DNA]</scope>
</reference>
<dbReference type="InterPro" id="IPR041122">
    <property type="entry name" value="RecJ_OB"/>
</dbReference>
<dbReference type="PANTHER" id="PTHR30255:SF2">
    <property type="entry name" value="SINGLE-STRANDED-DNA-SPECIFIC EXONUCLEASE RECJ"/>
    <property type="match status" value="1"/>
</dbReference>
<dbReference type="AlphaFoldDB" id="A0A1G2QMN1"/>
<feature type="domain" description="DDH" evidence="7">
    <location>
        <begin position="60"/>
        <end position="214"/>
    </location>
</feature>
<evidence type="ECO:0000256" key="5">
    <source>
        <dbReference type="ARBA" id="ARBA00022839"/>
    </source>
</evidence>
<name>A0A1G2QMN1_9BACT</name>
<comment type="caution">
    <text evidence="10">The sequence shown here is derived from an EMBL/GenBank/DDBJ whole genome shotgun (WGS) entry which is preliminary data.</text>
</comment>
<keyword evidence="6" id="KW-0175">Coiled coil</keyword>
<dbReference type="NCBIfam" id="TIGR00644">
    <property type="entry name" value="recJ"/>
    <property type="match status" value="1"/>
</dbReference>
<evidence type="ECO:0000313" key="11">
    <source>
        <dbReference type="Proteomes" id="UP000177090"/>
    </source>
</evidence>
<dbReference type="Pfam" id="PF01368">
    <property type="entry name" value="DHH"/>
    <property type="match status" value="1"/>
</dbReference>
<evidence type="ECO:0000256" key="1">
    <source>
        <dbReference type="ARBA" id="ARBA00005915"/>
    </source>
</evidence>
<dbReference type="PANTHER" id="PTHR30255">
    <property type="entry name" value="SINGLE-STRANDED-DNA-SPECIFIC EXONUCLEASE RECJ"/>
    <property type="match status" value="1"/>
</dbReference>
<evidence type="ECO:0000256" key="6">
    <source>
        <dbReference type="SAM" id="Coils"/>
    </source>
</evidence>
<evidence type="ECO:0000259" key="7">
    <source>
        <dbReference type="Pfam" id="PF01368"/>
    </source>
</evidence>
<dbReference type="STRING" id="1802440.A2569_00610"/>
<evidence type="ECO:0000256" key="3">
    <source>
        <dbReference type="ARBA" id="ARBA00022722"/>
    </source>
</evidence>
<dbReference type="Pfam" id="PF17768">
    <property type="entry name" value="RecJ_OB"/>
    <property type="match status" value="1"/>
</dbReference>
<dbReference type="Gene3D" id="2.40.50.460">
    <property type="match status" value="1"/>
</dbReference>
<accession>A0A1G2QMN1</accession>
<dbReference type="GO" id="GO:0006310">
    <property type="term" value="P:DNA recombination"/>
    <property type="evidence" value="ECO:0007669"/>
    <property type="project" value="InterPro"/>
</dbReference>
<keyword evidence="4" id="KW-0378">Hydrolase</keyword>
<dbReference type="InterPro" id="IPR004610">
    <property type="entry name" value="RecJ"/>
</dbReference>
<feature type="domain" description="DHHA1" evidence="8">
    <location>
        <begin position="332"/>
        <end position="424"/>
    </location>
</feature>
<dbReference type="Proteomes" id="UP000177090">
    <property type="component" value="Unassembled WGS sequence"/>
</dbReference>
<feature type="coiled-coil region" evidence="6">
    <location>
        <begin position="288"/>
        <end position="315"/>
    </location>
</feature>
<dbReference type="InterPro" id="IPR038763">
    <property type="entry name" value="DHH_sf"/>
</dbReference>
<evidence type="ECO:0000259" key="9">
    <source>
        <dbReference type="Pfam" id="PF17768"/>
    </source>
</evidence>
<organism evidence="10 11">
    <name type="scientific">Candidatus Vogelbacteria bacterium RIFOXYD1_FULL_51_18</name>
    <dbReference type="NCBI Taxonomy" id="1802440"/>
    <lineage>
        <taxon>Bacteria</taxon>
        <taxon>Candidatus Vogeliibacteriota</taxon>
    </lineage>
</organism>
<dbReference type="Pfam" id="PF02272">
    <property type="entry name" value="DHHA1"/>
    <property type="match status" value="1"/>
</dbReference>
<dbReference type="Gene3D" id="3.90.1640.30">
    <property type="match status" value="1"/>
</dbReference>
<dbReference type="GO" id="GO:0008409">
    <property type="term" value="F:5'-3' exonuclease activity"/>
    <property type="evidence" value="ECO:0007669"/>
    <property type="project" value="InterPro"/>
</dbReference>
<evidence type="ECO:0000259" key="8">
    <source>
        <dbReference type="Pfam" id="PF02272"/>
    </source>
</evidence>
<dbReference type="InterPro" id="IPR001667">
    <property type="entry name" value="DDH_dom"/>
</dbReference>
<keyword evidence="3" id="KW-0540">Nuclease</keyword>
<proteinExistence type="inferred from homology"/>
<dbReference type="GO" id="GO:0006281">
    <property type="term" value="P:DNA repair"/>
    <property type="evidence" value="ECO:0007669"/>
    <property type="project" value="InterPro"/>
</dbReference>
<dbReference type="EMBL" id="MHTL01000002">
    <property type="protein sequence ID" value="OHA61339.1"/>
    <property type="molecule type" value="Genomic_DNA"/>
</dbReference>
<dbReference type="InterPro" id="IPR051673">
    <property type="entry name" value="SSDNA_exonuclease_RecJ"/>
</dbReference>
<dbReference type="InterPro" id="IPR003156">
    <property type="entry name" value="DHHA1_dom"/>
</dbReference>
<evidence type="ECO:0000256" key="2">
    <source>
        <dbReference type="ARBA" id="ARBA00019841"/>
    </source>
</evidence>